<dbReference type="PANTHER" id="PTHR42723:SF1">
    <property type="entry name" value="CHLOROPHYLL SYNTHASE, CHLOROPLASTIC"/>
    <property type="match status" value="1"/>
</dbReference>
<dbReference type="Pfam" id="PF01040">
    <property type="entry name" value="UbiA"/>
    <property type="match status" value="1"/>
</dbReference>
<keyword evidence="8" id="KW-1185">Reference proteome</keyword>
<name>A0A8J6UFU5_9FLAO</name>
<dbReference type="GO" id="GO:0016020">
    <property type="term" value="C:membrane"/>
    <property type="evidence" value="ECO:0007669"/>
    <property type="project" value="UniProtKB-SubCell"/>
</dbReference>
<feature type="transmembrane region" description="Helical" evidence="6">
    <location>
        <begin position="6"/>
        <end position="26"/>
    </location>
</feature>
<keyword evidence="5 6" id="KW-0472">Membrane</keyword>
<evidence type="ECO:0000256" key="1">
    <source>
        <dbReference type="ARBA" id="ARBA00004141"/>
    </source>
</evidence>
<evidence type="ECO:0000256" key="6">
    <source>
        <dbReference type="SAM" id="Phobius"/>
    </source>
</evidence>
<dbReference type="Proteomes" id="UP000600588">
    <property type="component" value="Unassembled WGS sequence"/>
</dbReference>
<dbReference type="PANTHER" id="PTHR42723">
    <property type="entry name" value="CHLOROPHYLL SYNTHASE"/>
    <property type="match status" value="1"/>
</dbReference>
<protein>
    <submittedName>
        <fullName evidence="7">Geranylgeranylglycerol-phosphate geranylgeranyltransferase</fullName>
    </submittedName>
</protein>
<evidence type="ECO:0000313" key="8">
    <source>
        <dbReference type="Proteomes" id="UP000600588"/>
    </source>
</evidence>
<feature type="transmembrane region" description="Helical" evidence="6">
    <location>
        <begin position="286"/>
        <end position="303"/>
    </location>
</feature>
<comment type="caution">
    <text evidence="7">The sequence shown here is derived from an EMBL/GenBank/DDBJ whole genome shotgun (WGS) entry which is preliminary data.</text>
</comment>
<feature type="transmembrane region" description="Helical" evidence="6">
    <location>
        <begin position="223"/>
        <end position="240"/>
    </location>
</feature>
<reference evidence="7 8" key="1">
    <citation type="submission" date="2020-09" db="EMBL/GenBank/DDBJ databases">
        <title>TT11 complete genome.</title>
        <authorList>
            <person name="Wu Z."/>
        </authorList>
    </citation>
    <scope>NUCLEOTIDE SEQUENCE [LARGE SCALE GENOMIC DNA]</scope>
    <source>
        <strain evidence="7 8">TT11</strain>
    </source>
</reference>
<evidence type="ECO:0000256" key="4">
    <source>
        <dbReference type="ARBA" id="ARBA00022989"/>
    </source>
</evidence>
<comment type="subcellular location">
    <subcellularLocation>
        <location evidence="1">Membrane</location>
        <topology evidence="1">Multi-pass membrane protein</topology>
    </subcellularLocation>
</comment>
<dbReference type="InterPro" id="IPR000537">
    <property type="entry name" value="UbiA_prenyltransferase"/>
</dbReference>
<evidence type="ECO:0000256" key="3">
    <source>
        <dbReference type="ARBA" id="ARBA00022692"/>
    </source>
</evidence>
<evidence type="ECO:0000256" key="5">
    <source>
        <dbReference type="ARBA" id="ARBA00023136"/>
    </source>
</evidence>
<dbReference type="InterPro" id="IPR050475">
    <property type="entry name" value="Prenyltransferase_related"/>
</dbReference>
<proteinExistence type="predicted"/>
<dbReference type="RefSeq" id="WP_188229483.1">
    <property type="nucleotide sequence ID" value="NZ_JACVXB010000002.1"/>
</dbReference>
<sequence length="305" mass="34153">MKYLKLIRWQNLIMIVITQLLIKYAFLDPFGVATSLDVTGITVLIVSTLCIAAAGNIINDICDVETDTINKPNKVLIGKSISEKTAYNLFIILNVTGVGLGYYLAASVNRNAFLGIFVIISALLYIYATYLKQLALIGNLVISSLVSCSILIVGVFELIPVITPENQNIQLVIFKIIFKYVGFAFVINLLREIVKDIEDEQGDREAKMKTLPIVLGRKTTKNIVIILSLAFTVTLFFYVFQNLYKSVIANIYFIALIIGPLIYNTLKLFNAESNTDYHQVSSSFKIIMLFGMLSLLLYKYILLAK</sequence>
<feature type="transmembrane region" description="Helical" evidence="6">
    <location>
        <begin position="247"/>
        <end position="266"/>
    </location>
</feature>
<gene>
    <name evidence="7" type="ORF">ICJ83_06050</name>
</gene>
<feature type="transmembrane region" description="Helical" evidence="6">
    <location>
        <begin position="171"/>
        <end position="190"/>
    </location>
</feature>
<dbReference type="NCBIfam" id="NF009512">
    <property type="entry name" value="PRK12872.1-1"/>
    <property type="match status" value="1"/>
</dbReference>
<evidence type="ECO:0000256" key="2">
    <source>
        <dbReference type="ARBA" id="ARBA00022475"/>
    </source>
</evidence>
<keyword evidence="4 6" id="KW-1133">Transmembrane helix</keyword>
<accession>A0A8J6UFU5</accession>
<dbReference type="Gene3D" id="1.20.120.1780">
    <property type="entry name" value="UbiA prenyltransferase"/>
    <property type="match status" value="1"/>
</dbReference>
<dbReference type="EMBL" id="JACVXB010000002">
    <property type="protein sequence ID" value="MBD0831691.1"/>
    <property type="molecule type" value="Genomic_DNA"/>
</dbReference>
<feature type="transmembrane region" description="Helical" evidence="6">
    <location>
        <begin position="38"/>
        <end position="58"/>
    </location>
</feature>
<keyword evidence="3 6" id="KW-0812">Transmembrane</keyword>
<dbReference type="AlphaFoldDB" id="A0A8J6UFU5"/>
<feature type="transmembrane region" description="Helical" evidence="6">
    <location>
        <begin position="136"/>
        <end position="159"/>
    </location>
</feature>
<feature type="transmembrane region" description="Helical" evidence="6">
    <location>
        <begin position="86"/>
        <end position="105"/>
    </location>
</feature>
<dbReference type="InterPro" id="IPR044878">
    <property type="entry name" value="UbiA_sf"/>
</dbReference>
<feature type="transmembrane region" description="Helical" evidence="6">
    <location>
        <begin position="112"/>
        <end position="130"/>
    </location>
</feature>
<keyword evidence="2" id="KW-1003">Cell membrane</keyword>
<organism evidence="7 8">
    <name type="scientific">Aestuariibaculum sediminum</name>
    <dbReference type="NCBI Taxonomy" id="2770637"/>
    <lineage>
        <taxon>Bacteria</taxon>
        <taxon>Pseudomonadati</taxon>
        <taxon>Bacteroidota</taxon>
        <taxon>Flavobacteriia</taxon>
        <taxon>Flavobacteriales</taxon>
        <taxon>Flavobacteriaceae</taxon>
    </lineage>
</organism>
<dbReference type="CDD" id="cd13961">
    <property type="entry name" value="PT_UbiA_DGGGPS"/>
    <property type="match status" value="1"/>
</dbReference>
<dbReference type="GO" id="GO:0016765">
    <property type="term" value="F:transferase activity, transferring alkyl or aryl (other than methyl) groups"/>
    <property type="evidence" value="ECO:0007669"/>
    <property type="project" value="InterPro"/>
</dbReference>
<evidence type="ECO:0000313" key="7">
    <source>
        <dbReference type="EMBL" id="MBD0831691.1"/>
    </source>
</evidence>
<dbReference type="Gene3D" id="1.10.357.140">
    <property type="entry name" value="UbiA prenyltransferase"/>
    <property type="match status" value="1"/>
</dbReference>